<keyword evidence="2" id="KW-1185">Reference proteome</keyword>
<sequence>MDEKRTLVELGKEMGLIGEALVAWVSAEEKEMMDQRAKEREEARITAQADHERELARMEAERALLEERRRAAEAQRPNMSSVGDGTGGGQSFRSPHKMIPPYNEGRDELDAYIQRLERVATSQGWPTDNWALSLSLCLTGEALTVVGRMSAEDSTDYAKLKQTLLQRFRYTEEGYLVKFRDARPENAETGRQFAGRLLGYFDHWQELAKTSKTYEALRDKMVSEQFIRRCVEKLAIFLKERGCLNLDMLATTADQYLEAQGIVNLAKGKEEKGKSLVTGKVGSTNESKGKLLCFLCNRQGHRAADCWTKFRAPKSPQCWTCKKTGHRSDSCPSDS</sequence>
<dbReference type="Proteomes" id="UP000821865">
    <property type="component" value="Chromosome 9"/>
</dbReference>
<evidence type="ECO:0000313" key="2">
    <source>
        <dbReference type="Proteomes" id="UP000821865"/>
    </source>
</evidence>
<organism evidence="1 2">
    <name type="scientific">Dermacentor silvarum</name>
    <name type="common">Tick</name>
    <dbReference type="NCBI Taxonomy" id="543639"/>
    <lineage>
        <taxon>Eukaryota</taxon>
        <taxon>Metazoa</taxon>
        <taxon>Ecdysozoa</taxon>
        <taxon>Arthropoda</taxon>
        <taxon>Chelicerata</taxon>
        <taxon>Arachnida</taxon>
        <taxon>Acari</taxon>
        <taxon>Parasitiformes</taxon>
        <taxon>Ixodida</taxon>
        <taxon>Ixodoidea</taxon>
        <taxon>Ixodidae</taxon>
        <taxon>Rhipicephalinae</taxon>
        <taxon>Dermacentor</taxon>
    </lineage>
</organism>
<accession>A0ACB8C2F7</accession>
<comment type="caution">
    <text evidence="1">The sequence shown here is derived from an EMBL/GenBank/DDBJ whole genome shotgun (WGS) entry which is preliminary data.</text>
</comment>
<protein>
    <submittedName>
        <fullName evidence="1">Uncharacterized protein</fullName>
    </submittedName>
</protein>
<dbReference type="EMBL" id="CM023478">
    <property type="protein sequence ID" value="KAH7933022.1"/>
    <property type="molecule type" value="Genomic_DNA"/>
</dbReference>
<name>A0ACB8C2F7_DERSI</name>
<reference evidence="1" key="1">
    <citation type="submission" date="2020-05" db="EMBL/GenBank/DDBJ databases">
        <title>Large-scale comparative analyses of tick genomes elucidate their genetic diversity and vector capacities.</title>
        <authorList>
            <person name="Jia N."/>
            <person name="Wang J."/>
            <person name="Shi W."/>
            <person name="Du L."/>
            <person name="Sun Y."/>
            <person name="Zhan W."/>
            <person name="Jiang J."/>
            <person name="Wang Q."/>
            <person name="Zhang B."/>
            <person name="Ji P."/>
            <person name="Sakyi L.B."/>
            <person name="Cui X."/>
            <person name="Yuan T."/>
            <person name="Jiang B."/>
            <person name="Yang W."/>
            <person name="Lam T.T.-Y."/>
            <person name="Chang Q."/>
            <person name="Ding S."/>
            <person name="Wang X."/>
            <person name="Zhu J."/>
            <person name="Ruan X."/>
            <person name="Zhao L."/>
            <person name="Wei J."/>
            <person name="Que T."/>
            <person name="Du C."/>
            <person name="Cheng J."/>
            <person name="Dai P."/>
            <person name="Han X."/>
            <person name="Huang E."/>
            <person name="Gao Y."/>
            <person name="Liu J."/>
            <person name="Shao H."/>
            <person name="Ye R."/>
            <person name="Li L."/>
            <person name="Wei W."/>
            <person name="Wang X."/>
            <person name="Wang C."/>
            <person name="Yang T."/>
            <person name="Huo Q."/>
            <person name="Li W."/>
            <person name="Guo W."/>
            <person name="Chen H."/>
            <person name="Zhou L."/>
            <person name="Ni X."/>
            <person name="Tian J."/>
            <person name="Zhou Y."/>
            <person name="Sheng Y."/>
            <person name="Liu T."/>
            <person name="Pan Y."/>
            <person name="Xia L."/>
            <person name="Li J."/>
            <person name="Zhao F."/>
            <person name="Cao W."/>
        </authorList>
    </citation>
    <scope>NUCLEOTIDE SEQUENCE</scope>
    <source>
        <strain evidence="1">Dsil-2018</strain>
    </source>
</reference>
<proteinExistence type="predicted"/>
<gene>
    <name evidence="1" type="ORF">HPB49_006902</name>
</gene>
<evidence type="ECO:0000313" key="1">
    <source>
        <dbReference type="EMBL" id="KAH7933022.1"/>
    </source>
</evidence>